<protein>
    <submittedName>
        <fullName evidence="2">Aryl-alcohol dehydrogenase-like predicted oxidoreductase</fullName>
    </submittedName>
</protein>
<dbReference type="SUPFAM" id="SSF51430">
    <property type="entry name" value="NAD(P)-linked oxidoreductase"/>
    <property type="match status" value="1"/>
</dbReference>
<dbReference type="GO" id="GO:0016491">
    <property type="term" value="F:oxidoreductase activity"/>
    <property type="evidence" value="ECO:0007669"/>
    <property type="project" value="InterPro"/>
</dbReference>
<dbReference type="InterPro" id="IPR036812">
    <property type="entry name" value="NAD(P)_OxRdtase_dom_sf"/>
</dbReference>
<proteinExistence type="predicted"/>
<dbReference type="InterPro" id="IPR020471">
    <property type="entry name" value="AKR"/>
</dbReference>
<dbReference type="PANTHER" id="PTHR42686">
    <property type="entry name" value="GH17980P-RELATED"/>
    <property type="match status" value="1"/>
</dbReference>
<organism evidence="2 3">
    <name type="scientific">Stakelama pacifica</name>
    <dbReference type="NCBI Taxonomy" id="517720"/>
    <lineage>
        <taxon>Bacteria</taxon>
        <taxon>Pseudomonadati</taxon>
        <taxon>Pseudomonadota</taxon>
        <taxon>Alphaproteobacteria</taxon>
        <taxon>Sphingomonadales</taxon>
        <taxon>Sphingomonadaceae</taxon>
        <taxon>Stakelama</taxon>
    </lineage>
</organism>
<name>A0A4R6FIK6_9SPHN</name>
<dbReference type="InterPro" id="IPR023210">
    <property type="entry name" value="NADP_OxRdtase_dom"/>
</dbReference>
<evidence type="ECO:0000259" key="1">
    <source>
        <dbReference type="Pfam" id="PF00248"/>
    </source>
</evidence>
<dbReference type="AlphaFoldDB" id="A0A4R6FIK6"/>
<accession>A0A4R6FIK6</accession>
<dbReference type="PANTHER" id="PTHR42686:SF1">
    <property type="entry name" value="GH17980P-RELATED"/>
    <property type="match status" value="1"/>
</dbReference>
<evidence type="ECO:0000313" key="2">
    <source>
        <dbReference type="EMBL" id="TDN81203.1"/>
    </source>
</evidence>
<keyword evidence="3" id="KW-1185">Reference proteome</keyword>
<dbReference type="RefSeq" id="WP_133496050.1">
    <property type="nucleotide sequence ID" value="NZ_BMLU01000008.1"/>
</dbReference>
<dbReference type="GO" id="GO:0005829">
    <property type="term" value="C:cytosol"/>
    <property type="evidence" value="ECO:0007669"/>
    <property type="project" value="TreeGrafter"/>
</dbReference>
<dbReference type="EMBL" id="SNWD01000008">
    <property type="protein sequence ID" value="TDN81203.1"/>
    <property type="molecule type" value="Genomic_DNA"/>
</dbReference>
<evidence type="ECO:0000313" key="3">
    <source>
        <dbReference type="Proteomes" id="UP000295493"/>
    </source>
</evidence>
<sequence>MRIETGLDTALSPIGLGCARIGSFNNPRSMAESRALVERALEIGITALDTSNIYGQGDSERTIGAVLRGKRDKAFVVTKTGRGFSAKMRALRPLKPLLRPLLAARRNQGGSGGGNAVTARREESMRFDWSPSSFAGSLDASLRRLRTDYVDGFLLHSPPASVAADPAAGAALAALKQAGKVRHFGVSCDDAEGLSAALTMEGLTLLQLPWDVIIGMRDADAAIIRERGHIVFAREVIRTQPGVTAVDAVRNAVQHPLVSNALVGTTSIAHLEALSAAAPAGHAA</sequence>
<comment type="caution">
    <text evidence="2">The sequence shown here is derived from an EMBL/GenBank/DDBJ whole genome shotgun (WGS) entry which is preliminary data.</text>
</comment>
<dbReference type="Pfam" id="PF00248">
    <property type="entry name" value="Aldo_ket_red"/>
    <property type="match status" value="1"/>
</dbReference>
<reference evidence="2 3" key="1">
    <citation type="submission" date="2019-03" db="EMBL/GenBank/DDBJ databases">
        <title>Genomic Encyclopedia of Type Strains, Phase IV (KMG-IV): sequencing the most valuable type-strain genomes for metagenomic binning, comparative biology and taxonomic classification.</title>
        <authorList>
            <person name="Goeker M."/>
        </authorList>
    </citation>
    <scope>NUCLEOTIDE SEQUENCE [LARGE SCALE GENOMIC DNA]</scope>
    <source>
        <strain evidence="2 3">DSM 25059</strain>
    </source>
</reference>
<dbReference type="Gene3D" id="3.20.20.100">
    <property type="entry name" value="NADP-dependent oxidoreductase domain"/>
    <property type="match status" value="1"/>
</dbReference>
<feature type="domain" description="NADP-dependent oxidoreductase" evidence="1">
    <location>
        <begin position="13"/>
        <end position="204"/>
    </location>
</feature>
<dbReference type="OrthoDB" id="7181835at2"/>
<gene>
    <name evidence="2" type="ORF">EV664_108145</name>
</gene>
<dbReference type="Proteomes" id="UP000295493">
    <property type="component" value="Unassembled WGS sequence"/>
</dbReference>